<accession>A0A7J3I5W6</accession>
<evidence type="ECO:0000313" key="1">
    <source>
        <dbReference type="EMBL" id="HGN36120.1"/>
    </source>
</evidence>
<gene>
    <name evidence="1" type="ORF">ENT87_01005</name>
</gene>
<protein>
    <submittedName>
        <fullName evidence="1">DUF523 domain-containing protein</fullName>
    </submittedName>
</protein>
<comment type="caution">
    <text evidence="1">The sequence shown here is derived from an EMBL/GenBank/DDBJ whole genome shotgun (WGS) entry which is preliminary data.</text>
</comment>
<dbReference type="AlphaFoldDB" id="A0A7J3I5W6"/>
<dbReference type="PANTHER" id="PTHR30087:SF0">
    <property type="entry name" value="INNER MEMBRANE PROTEIN"/>
    <property type="match status" value="1"/>
</dbReference>
<dbReference type="EMBL" id="DTAI01000034">
    <property type="protein sequence ID" value="HGN36120.1"/>
    <property type="molecule type" value="Genomic_DNA"/>
</dbReference>
<reference evidence="1" key="1">
    <citation type="journal article" date="2020" name="mSystems">
        <title>Genome- and Community-Level Interaction Insights into Carbon Utilization and Element Cycling Functions of Hydrothermarchaeota in Hydrothermal Sediment.</title>
        <authorList>
            <person name="Zhou Z."/>
            <person name="Liu Y."/>
            <person name="Xu W."/>
            <person name="Pan J."/>
            <person name="Luo Z.H."/>
            <person name="Li M."/>
        </authorList>
    </citation>
    <scope>NUCLEOTIDE SEQUENCE [LARGE SCALE GENOMIC DNA]</scope>
    <source>
        <strain evidence="1">SpSt-618</strain>
    </source>
</reference>
<dbReference type="InterPro" id="IPR007553">
    <property type="entry name" value="2-thiour_desulf"/>
</dbReference>
<organism evidence="1">
    <name type="scientific">Ignisphaera aggregans</name>
    <dbReference type="NCBI Taxonomy" id="334771"/>
    <lineage>
        <taxon>Archaea</taxon>
        <taxon>Thermoproteota</taxon>
        <taxon>Thermoprotei</taxon>
        <taxon>Desulfurococcales</taxon>
        <taxon>Desulfurococcaceae</taxon>
        <taxon>Ignisphaera</taxon>
    </lineage>
</organism>
<dbReference type="Pfam" id="PF04463">
    <property type="entry name" value="2-thiour_desulf"/>
    <property type="match status" value="1"/>
</dbReference>
<sequence length="79" mass="8942">MARPRIMLSECLGVKPMRYDVNKVFDSFIETLKKYVDIVPVCPKVGIGLGIPRNPFILRKENSNVKLIDIGTGIYILSF</sequence>
<dbReference type="PANTHER" id="PTHR30087">
    <property type="entry name" value="INNER MEMBRANE PROTEIN"/>
    <property type="match status" value="1"/>
</dbReference>
<proteinExistence type="predicted"/>
<name>A0A7J3I5W6_9CREN</name>